<evidence type="ECO:0000313" key="3">
    <source>
        <dbReference type="Proteomes" id="UP001156691"/>
    </source>
</evidence>
<sequence>MSFGNIIGGLLNQGMSGQTHNRLRSGAQNADRSGGVEQMLGSFLGSGSGSHGQGGRGLAGMAKDFLGKEQVGGMSGAKIGGLGALAGGLLGGGLGGAAKGGAMAVLGTLAFKAWQDHQNQQGDQAPTSGQVEAMTSVATERLVLRAMIGAAQADGHLDEQEMEKILGQLSNDEATQEERQAVRQEMSRPVDPEQLGVQVSRPEVATEVYLGALLAVDINTEAERDYLQRLANALRLDRGVVERLHGLTESPAP</sequence>
<dbReference type="CDD" id="cd07178">
    <property type="entry name" value="terB_like_YebE"/>
    <property type="match status" value="1"/>
</dbReference>
<dbReference type="Pfam" id="PF04391">
    <property type="entry name" value="DUF533"/>
    <property type="match status" value="1"/>
</dbReference>
<dbReference type="EMBL" id="BSNS01000023">
    <property type="protein sequence ID" value="GLQ57196.1"/>
    <property type="molecule type" value="Genomic_DNA"/>
</dbReference>
<evidence type="ECO:0000313" key="2">
    <source>
        <dbReference type="EMBL" id="GLQ57196.1"/>
    </source>
</evidence>
<feature type="compositionally biased region" description="Gly residues" evidence="1">
    <location>
        <begin position="44"/>
        <end position="57"/>
    </location>
</feature>
<dbReference type="SUPFAM" id="SSF158682">
    <property type="entry name" value="TerB-like"/>
    <property type="match status" value="1"/>
</dbReference>
<dbReference type="InterPro" id="IPR007486">
    <property type="entry name" value="YebE"/>
</dbReference>
<reference evidence="3" key="1">
    <citation type="journal article" date="2019" name="Int. J. Syst. Evol. Microbiol.">
        <title>The Global Catalogue of Microorganisms (GCM) 10K type strain sequencing project: providing services to taxonomists for standard genome sequencing and annotation.</title>
        <authorList>
            <consortium name="The Broad Institute Genomics Platform"/>
            <consortium name="The Broad Institute Genome Sequencing Center for Infectious Disease"/>
            <person name="Wu L."/>
            <person name="Ma J."/>
        </authorList>
    </citation>
    <scope>NUCLEOTIDE SEQUENCE [LARGE SCALE GENOMIC DNA]</scope>
    <source>
        <strain evidence="3">NBRC 112416</strain>
    </source>
</reference>
<accession>A0ABQ5WC66</accession>
<dbReference type="InterPro" id="IPR029024">
    <property type="entry name" value="TerB-like"/>
</dbReference>
<gene>
    <name evidence="2" type="ORF">GCM10010862_44550</name>
</gene>
<dbReference type="Gene3D" id="1.10.3680.10">
    <property type="entry name" value="TerB-like"/>
    <property type="match status" value="1"/>
</dbReference>
<organism evidence="2 3">
    <name type="scientific">Devosia nitrariae</name>
    <dbReference type="NCBI Taxonomy" id="2071872"/>
    <lineage>
        <taxon>Bacteria</taxon>
        <taxon>Pseudomonadati</taxon>
        <taxon>Pseudomonadota</taxon>
        <taxon>Alphaproteobacteria</taxon>
        <taxon>Hyphomicrobiales</taxon>
        <taxon>Devosiaceae</taxon>
        <taxon>Devosia</taxon>
    </lineage>
</organism>
<dbReference type="Proteomes" id="UP001156691">
    <property type="component" value="Unassembled WGS sequence"/>
</dbReference>
<proteinExistence type="predicted"/>
<evidence type="ECO:0000256" key="1">
    <source>
        <dbReference type="SAM" id="MobiDB-lite"/>
    </source>
</evidence>
<evidence type="ECO:0008006" key="4">
    <source>
        <dbReference type="Google" id="ProtNLM"/>
    </source>
</evidence>
<name>A0ABQ5WC66_9HYPH</name>
<comment type="caution">
    <text evidence="2">The sequence shown here is derived from an EMBL/GenBank/DDBJ whole genome shotgun (WGS) entry which is preliminary data.</text>
</comment>
<feature type="region of interest" description="Disordered" evidence="1">
    <location>
        <begin position="38"/>
        <end position="57"/>
    </location>
</feature>
<keyword evidence="3" id="KW-1185">Reference proteome</keyword>
<protein>
    <recommendedName>
        <fullName evidence="4">Tellurite resistance TerB family protein</fullName>
    </recommendedName>
</protein>